<dbReference type="EMBL" id="FPIA01000133">
    <property type="protein sequence ID" value="SFV89198.1"/>
    <property type="molecule type" value="Genomic_DNA"/>
</dbReference>
<evidence type="ECO:0000313" key="2">
    <source>
        <dbReference type="EMBL" id="SFV89198.1"/>
    </source>
</evidence>
<feature type="transmembrane region" description="Helical" evidence="1">
    <location>
        <begin position="6"/>
        <end position="28"/>
    </location>
</feature>
<dbReference type="AlphaFoldDB" id="A0A1W1E5N9"/>
<gene>
    <name evidence="2" type="ORF">MNB_SUP05-SYMBIONT-7-46</name>
</gene>
<protein>
    <submittedName>
        <fullName evidence="2">Uncharacterized protein</fullName>
    </submittedName>
</protein>
<keyword evidence="1" id="KW-0812">Transmembrane</keyword>
<name>A0A1W1E5N9_9ZZZZ</name>
<accession>A0A1W1E5N9</accession>
<keyword evidence="1" id="KW-0472">Membrane</keyword>
<organism evidence="2">
    <name type="scientific">hydrothermal vent metagenome</name>
    <dbReference type="NCBI Taxonomy" id="652676"/>
    <lineage>
        <taxon>unclassified sequences</taxon>
        <taxon>metagenomes</taxon>
        <taxon>ecological metagenomes</taxon>
    </lineage>
</organism>
<evidence type="ECO:0000256" key="1">
    <source>
        <dbReference type="SAM" id="Phobius"/>
    </source>
</evidence>
<sequence length="66" mass="7686">MVFYVGKTIFLVLVVSTFGFGYYFYFYFCQRFWGGLSLRDLTTSRLSPVLVAMVLSSNRSNTIYKN</sequence>
<proteinExistence type="predicted"/>
<keyword evidence="1" id="KW-1133">Transmembrane helix</keyword>
<reference evidence="2" key="1">
    <citation type="submission" date="2016-10" db="EMBL/GenBank/DDBJ databases">
        <authorList>
            <person name="de Groot N.N."/>
        </authorList>
    </citation>
    <scope>NUCLEOTIDE SEQUENCE</scope>
</reference>